<keyword evidence="4 5" id="KW-0501">Molybdenum cofactor biosynthesis</keyword>
<proteinExistence type="inferred from homology"/>
<dbReference type="CDD" id="cd00886">
    <property type="entry name" value="MogA_MoaB"/>
    <property type="match status" value="1"/>
</dbReference>
<dbReference type="Gene3D" id="2.170.190.11">
    <property type="entry name" value="Molybdopterin biosynthesis moea protein, domain 3"/>
    <property type="match status" value="1"/>
</dbReference>
<dbReference type="SUPFAM" id="SSF53218">
    <property type="entry name" value="Molybdenum cofactor biosynthesis proteins"/>
    <property type="match status" value="2"/>
</dbReference>
<dbReference type="PANTHER" id="PTHR10192">
    <property type="entry name" value="MOLYBDOPTERIN BIOSYNTHESIS PROTEIN"/>
    <property type="match status" value="1"/>
</dbReference>
<dbReference type="Pfam" id="PF03453">
    <property type="entry name" value="MoeA_N"/>
    <property type="match status" value="1"/>
</dbReference>
<dbReference type="InterPro" id="IPR036688">
    <property type="entry name" value="MoeA_C_domain_IV_sf"/>
</dbReference>
<dbReference type="GO" id="GO:0005524">
    <property type="term" value="F:ATP binding"/>
    <property type="evidence" value="ECO:0007669"/>
    <property type="project" value="UniProtKB-UniRule"/>
</dbReference>
<evidence type="ECO:0000256" key="1">
    <source>
        <dbReference type="ARBA" id="ARBA00005046"/>
    </source>
</evidence>
<keyword evidence="5" id="KW-0460">Magnesium</keyword>
<evidence type="ECO:0000256" key="2">
    <source>
        <dbReference type="ARBA" id="ARBA00007589"/>
    </source>
</evidence>
<organism evidence="7 8">
    <name type="scientific">Oopsacas minuta</name>
    <dbReference type="NCBI Taxonomy" id="111878"/>
    <lineage>
        <taxon>Eukaryota</taxon>
        <taxon>Metazoa</taxon>
        <taxon>Porifera</taxon>
        <taxon>Hexactinellida</taxon>
        <taxon>Hexasterophora</taxon>
        <taxon>Lyssacinosida</taxon>
        <taxon>Leucopsacidae</taxon>
        <taxon>Oopsacas</taxon>
    </lineage>
</organism>
<feature type="domain" description="MoaB/Mog" evidence="6">
    <location>
        <begin position="364"/>
        <end position="508"/>
    </location>
</feature>
<dbReference type="InterPro" id="IPR036425">
    <property type="entry name" value="MoaB/Mog-like_dom_sf"/>
</dbReference>
<dbReference type="PROSITE" id="PS01078">
    <property type="entry name" value="MOCF_BIOSYNTHESIS_1"/>
    <property type="match status" value="1"/>
</dbReference>
<evidence type="ECO:0000256" key="5">
    <source>
        <dbReference type="RuleBase" id="RU365090"/>
    </source>
</evidence>
<comment type="catalytic activity">
    <reaction evidence="5">
        <text>molybdopterin + ATP + H(+) = adenylyl-molybdopterin + diphosphate</text>
        <dbReference type="Rhea" id="RHEA:31331"/>
        <dbReference type="ChEBI" id="CHEBI:15378"/>
        <dbReference type="ChEBI" id="CHEBI:30616"/>
        <dbReference type="ChEBI" id="CHEBI:33019"/>
        <dbReference type="ChEBI" id="CHEBI:58698"/>
        <dbReference type="ChEBI" id="CHEBI:62727"/>
    </reaction>
</comment>
<dbReference type="InterPro" id="IPR001453">
    <property type="entry name" value="MoaB/Mog_dom"/>
</dbReference>
<feature type="domain" description="MoaB/Mog" evidence="6">
    <location>
        <begin position="10"/>
        <end position="156"/>
    </location>
</feature>
<comment type="similarity">
    <text evidence="5">Belongs to the MoeA family.</text>
</comment>
<dbReference type="GO" id="GO:0061598">
    <property type="term" value="F:molybdopterin adenylyltransferase activity"/>
    <property type="evidence" value="ECO:0007669"/>
    <property type="project" value="UniProtKB-UniRule"/>
</dbReference>
<comment type="catalytic activity">
    <reaction evidence="5">
        <text>adenylyl-molybdopterin + molybdate = Mo-molybdopterin + AMP + H(+)</text>
        <dbReference type="Rhea" id="RHEA:35047"/>
        <dbReference type="ChEBI" id="CHEBI:15378"/>
        <dbReference type="ChEBI" id="CHEBI:36264"/>
        <dbReference type="ChEBI" id="CHEBI:62727"/>
        <dbReference type="ChEBI" id="CHEBI:71302"/>
        <dbReference type="ChEBI" id="CHEBI:456215"/>
    </reaction>
</comment>
<dbReference type="SUPFAM" id="SSF63867">
    <property type="entry name" value="MoeA C-terminal domain-like"/>
    <property type="match status" value="1"/>
</dbReference>
<keyword evidence="5" id="KW-0479">Metal-binding</keyword>
<gene>
    <name evidence="7" type="ORF">LOD99_13015</name>
</gene>
<evidence type="ECO:0000256" key="3">
    <source>
        <dbReference type="ARBA" id="ARBA00008339"/>
    </source>
</evidence>
<dbReference type="PANTHER" id="PTHR10192:SF5">
    <property type="entry name" value="GEPHYRIN"/>
    <property type="match status" value="1"/>
</dbReference>
<dbReference type="GO" id="GO:0061599">
    <property type="term" value="F:molybdopterin molybdotransferase activity"/>
    <property type="evidence" value="ECO:0007669"/>
    <property type="project" value="UniProtKB-UniRule"/>
</dbReference>
<sequence>MTLSSPLVAGVLTVSDSCFAGNKSDKSGDILEDLIRSSLPQFGVVIRVLVPDEQNLISSQLKNWCDKDKLDLVITTGGTGLTSRDVTPDATRSVLHRELPHLSTVMLIEGLKHTPYAALSRQICGNRGKTLVLNFPGSSSAVKECFSAVLPIIGHSINLLNDEHQEINKLHEPVIEDKLKITELKQYPMVSVGEALHHITDQSAPLSNQTVSLESTLNRTLGSDIHALSNIPPFPASVKDGYAIRSCDKAVTREVIGDCIAGCKPEIELCRDTVAYITTGAYLPKGADSVVMIEYTKLIEKDGKRFITLLSIPEKGQDVREPGTDMRKGELVLERGCLIGPMEIGILAAAGAREVSIFSLPCVGVFSTGDEIQDISQVDARSPYGVIDTNRVTLIAMLRNDGYDVRDMGIVKDDPNELRSVMLRALACCDVIISSGGMSMGNRDYVKPCLEAIGCKIWFGKVKVKPGKPTCFATLREGENRKYIFGLPGNPASAIVTYMLFVCRCLSVLSGKKGKCNPEIPVIISNNKELGDRTEYRRVFLTWEDGKLIASSTGGQQSSRILSMRNAQALLRIPAIDEYSGSRIDKGTVLKAILITRWISS</sequence>
<evidence type="ECO:0000256" key="4">
    <source>
        <dbReference type="ARBA" id="ARBA00023150"/>
    </source>
</evidence>
<dbReference type="InterPro" id="IPR005111">
    <property type="entry name" value="MoeA_C_domain_IV"/>
</dbReference>
<dbReference type="SMART" id="SM00852">
    <property type="entry name" value="MoCF_biosynth"/>
    <property type="match status" value="2"/>
</dbReference>
<comment type="similarity">
    <text evidence="2">In the N-terminal section; belongs to the MoaB/Mog family.</text>
</comment>
<evidence type="ECO:0000259" key="6">
    <source>
        <dbReference type="SMART" id="SM00852"/>
    </source>
</evidence>
<dbReference type="GO" id="GO:0005829">
    <property type="term" value="C:cytosol"/>
    <property type="evidence" value="ECO:0007669"/>
    <property type="project" value="TreeGrafter"/>
</dbReference>
<dbReference type="FunFam" id="2.170.190.11:FF:000001">
    <property type="entry name" value="Molybdopterin molybdenumtransferase"/>
    <property type="match status" value="1"/>
</dbReference>
<protein>
    <submittedName>
        <fullName evidence="7">Gephyrin</fullName>
    </submittedName>
</protein>
<keyword evidence="8" id="KW-1185">Reference proteome</keyword>
<dbReference type="AlphaFoldDB" id="A0AAV7JAL4"/>
<dbReference type="GO" id="GO:0046872">
    <property type="term" value="F:metal ion binding"/>
    <property type="evidence" value="ECO:0007669"/>
    <property type="project" value="UniProtKB-UniRule"/>
</dbReference>
<dbReference type="Gene3D" id="2.40.340.10">
    <property type="entry name" value="MoeA, C-terminal, domain IV"/>
    <property type="match status" value="1"/>
</dbReference>
<dbReference type="Pfam" id="PF00994">
    <property type="entry name" value="MoCF_biosynth"/>
    <property type="match status" value="2"/>
</dbReference>
<dbReference type="InterPro" id="IPR036135">
    <property type="entry name" value="MoeA_linker/N_sf"/>
</dbReference>
<dbReference type="Proteomes" id="UP001165289">
    <property type="component" value="Unassembled WGS sequence"/>
</dbReference>
<dbReference type="InterPro" id="IPR005110">
    <property type="entry name" value="MoeA_linker/N"/>
</dbReference>
<keyword evidence="5" id="KW-0500">Molybdenum</keyword>
<keyword evidence="5" id="KW-0808">Transferase</keyword>
<dbReference type="InterPro" id="IPR038987">
    <property type="entry name" value="MoeA-like"/>
</dbReference>
<evidence type="ECO:0000313" key="7">
    <source>
        <dbReference type="EMBL" id="KAI6645752.1"/>
    </source>
</evidence>
<comment type="function">
    <text evidence="5">Catalyzes two steps in the biosynthesis of the molybdenum cofactor. In the first step, molybdopterin is adenylated. Subsequently, molybdate is inserted into adenylated molybdopterin and AMP is released.</text>
</comment>
<reference evidence="7 8" key="1">
    <citation type="journal article" date="2023" name="BMC Biol.">
        <title>The compact genome of the sponge Oopsacas minuta (Hexactinellida) is lacking key metazoan core genes.</title>
        <authorList>
            <person name="Santini S."/>
            <person name="Schenkelaars Q."/>
            <person name="Jourda C."/>
            <person name="Duchesne M."/>
            <person name="Belahbib H."/>
            <person name="Rocher C."/>
            <person name="Selva M."/>
            <person name="Riesgo A."/>
            <person name="Vervoort M."/>
            <person name="Leys S.P."/>
            <person name="Kodjabachian L."/>
            <person name="Le Bivic A."/>
            <person name="Borchiellini C."/>
            <person name="Claverie J.M."/>
            <person name="Renard E."/>
        </authorList>
    </citation>
    <scope>NUCLEOTIDE SEQUENCE [LARGE SCALE GENOMIC DNA]</scope>
    <source>
        <strain evidence="7">SPO-2</strain>
    </source>
</reference>
<dbReference type="NCBIfam" id="TIGR00177">
    <property type="entry name" value="molyb_syn"/>
    <property type="match status" value="1"/>
</dbReference>
<dbReference type="FunFam" id="3.40.980.10:FF:000001">
    <property type="entry name" value="Molybdopterin molybdenumtransferase"/>
    <property type="match status" value="1"/>
</dbReference>
<comment type="pathway">
    <text evidence="1 5">Cofactor biosynthesis; molybdopterin biosynthesis.</text>
</comment>
<name>A0AAV7JAL4_9METZ</name>
<dbReference type="InterPro" id="IPR008284">
    <property type="entry name" value="MoCF_biosynth_CS"/>
</dbReference>
<dbReference type="CDD" id="cd00887">
    <property type="entry name" value="MoeA"/>
    <property type="match status" value="1"/>
</dbReference>
<accession>A0AAV7JAL4</accession>
<dbReference type="PROSITE" id="PS01079">
    <property type="entry name" value="MOCF_BIOSYNTHESIS_2"/>
    <property type="match status" value="1"/>
</dbReference>
<evidence type="ECO:0000313" key="8">
    <source>
        <dbReference type="Proteomes" id="UP001165289"/>
    </source>
</evidence>
<dbReference type="Gene3D" id="3.90.105.10">
    <property type="entry name" value="Molybdopterin biosynthesis moea protein, domain 2"/>
    <property type="match status" value="1"/>
</dbReference>
<dbReference type="EMBL" id="JAKMXF010000365">
    <property type="protein sequence ID" value="KAI6645752.1"/>
    <property type="molecule type" value="Genomic_DNA"/>
</dbReference>
<dbReference type="GO" id="GO:0006777">
    <property type="term" value="P:Mo-molybdopterin cofactor biosynthetic process"/>
    <property type="evidence" value="ECO:0007669"/>
    <property type="project" value="UniProtKB-UniRule"/>
</dbReference>
<dbReference type="Gene3D" id="3.40.980.10">
    <property type="entry name" value="MoaB/Mog-like domain"/>
    <property type="match status" value="2"/>
</dbReference>
<comment type="cofactor">
    <cofactor evidence="5">
        <name>Mg(2+)</name>
        <dbReference type="ChEBI" id="CHEBI:18420"/>
    </cofactor>
</comment>
<comment type="caution">
    <text evidence="7">The sequence shown here is derived from an EMBL/GenBank/DDBJ whole genome shotgun (WGS) entry which is preliminary data.</text>
</comment>
<comment type="similarity">
    <text evidence="3">In the C-terminal section; belongs to the MoeA family.</text>
</comment>
<dbReference type="SUPFAM" id="SSF63882">
    <property type="entry name" value="MoeA N-terminal region -like"/>
    <property type="match status" value="1"/>
</dbReference>
<dbReference type="Pfam" id="PF03454">
    <property type="entry name" value="MoeA_C"/>
    <property type="match status" value="1"/>
</dbReference>